<evidence type="ECO:0000259" key="5">
    <source>
        <dbReference type="PROSITE" id="PS50213"/>
    </source>
</evidence>
<comment type="similarity">
    <text evidence="2">Belongs to the cytochrome P450 family.</text>
</comment>
<dbReference type="PANTHER" id="PTHR24305:SF166">
    <property type="entry name" value="CYTOCHROME P450 12A4, MITOCHONDRIAL-RELATED"/>
    <property type="match status" value="1"/>
</dbReference>
<dbReference type="Gene3D" id="1.10.630.10">
    <property type="entry name" value="Cytochrome P450"/>
    <property type="match status" value="1"/>
</dbReference>
<dbReference type="Proteomes" id="UP000054498">
    <property type="component" value="Unassembled WGS sequence"/>
</dbReference>
<feature type="compositionally biased region" description="Gly residues" evidence="4">
    <location>
        <begin position="786"/>
        <end position="798"/>
    </location>
</feature>
<feature type="region of interest" description="Disordered" evidence="4">
    <location>
        <begin position="173"/>
        <end position="226"/>
    </location>
</feature>
<dbReference type="PRINTS" id="PR00385">
    <property type="entry name" value="P450"/>
</dbReference>
<feature type="binding site" description="axial binding residue" evidence="3">
    <location>
        <position position="848"/>
    </location>
    <ligand>
        <name>heme</name>
        <dbReference type="ChEBI" id="CHEBI:30413"/>
    </ligand>
    <ligandPart>
        <name>Fe</name>
        <dbReference type="ChEBI" id="CHEBI:18248"/>
    </ligandPart>
</feature>
<feature type="region of interest" description="Disordered" evidence="4">
    <location>
        <begin position="58"/>
        <end position="82"/>
    </location>
</feature>
<dbReference type="RefSeq" id="XP_013898852.1">
    <property type="nucleotide sequence ID" value="XM_014043398.1"/>
</dbReference>
<feature type="domain" description="FAS1" evidence="5">
    <location>
        <begin position="242"/>
        <end position="384"/>
    </location>
</feature>
<evidence type="ECO:0000256" key="1">
    <source>
        <dbReference type="ARBA" id="ARBA00001971"/>
    </source>
</evidence>
<dbReference type="GO" id="GO:0016712">
    <property type="term" value="F:oxidoreductase activity, acting on paired donors, with incorporation or reduction of molecular oxygen, reduced flavin or flavoprotein as one donor, and incorporation of one atom of oxygen"/>
    <property type="evidence" value="ECO:0007669"/>
    <property type="project" value="UniProtKB-EC"/>
</dbReference>
<feature type="compositionally biased region" description="Low complexity" evidence="4">
    <location>
        <begin position="58"/>
        <end position="69"/>
    </location>
</feature>
<feature type="region of interest" description="Disordered" evidence="4">
    <location>
        <begin position="1"/>
        <end position="37"/>
    </location>
</feature>
<dbReference type="GeneID" id="25741006"/>
<evidence type="ECO:0000313" key="7">
    <source>
        <dbReference type="Proteomes" id="UP000054498"/>
    </source>
</evidence>
<protein>
    <submittedName>
        <fullName evidence="6">Cytochrome P450</fullName>
        <ecNumber evidence="6">1.14.14.1</ecNumber>
    </submittedName>
</protein>
<dbReference type="InterPro" id="IPR017972">
    <property type="entry name" value="Cyt_P450_CS"/>
</dbReference>
<dbReference type="Pfam" id="PF02469">
    <property type="entry name" value="Fasciclin"/>
    <property type="match status" value="1"/>
</dbReference>
<dbReference type="GO" id="GO:0005506">
    <property type="term" value="F:iron ion binding"/>
    <property type="evidence" value="ECO:0007669"/>
    <property type="project" value="InterPro"/>
</dbReference>
<dbReference type="SUPFAM" id="SSF82153">
    <property type="entry name" value="FAS1 domain"/>
    <property type="match status" value="1"/>
</dbReference>
<dbReference type="EC" id="1.14.14.1" evidence="6"/>
<dbReference type="InterPro" id="IPR002401">
    <property type="entry name" value="Cyt_P450_E_grp-I"/>
</dbReference>
<dbReference type="PROSITE" id="PS00086">
    <property type="entry name" value="CYTOCHROME_P450"/>
    <property type="match status" value="1"/>
</dbReference>
<dbReference type="InterPro" id="IPR036378">
    <property type="entry name" value="FAS1_dom_sf"/>
</dbReference>
<feature type="region of interest" description="Disordered" evidence="4">
    <location>
        <begin position="759"/>
        <end position="827"/>
    </location>
</feature>
<feature type="compositionally biased region" description="Gly residues" evidence="4">
    <location>
        <begin position="808"/>
        <end position="822"/>
    </location>
</feature>
<organism evidence="6 7">
    <name type="scientific">Monoraphidium neglectum</name>
    <dbReference type="NCBI Taxonomy" id="145388"/>
    <lineage>
        <taxon>Eukaryota</taxon>
        <taxon>Viridiplantae</taxon>
        <taxon>Chlorophyta</taxon>
        <taxon>core chlorophytes</taxon>
        <taxon>Chlorophyceae</taxon>
        <taxon>CS clade</taxon>
        <taxon>Sphaeropleales</taxon>
        <taxon>Selenastraceae</taxon>
        <taxon>Monoraphidium</taxon>
    </lineage>
</organism>
<dbReference type="KEGG" id="mng:MNEG_8130"/>
<dbReference type="PRINTS" id="PR00463">
    <property type="entry name" value="EP450I"/>
</dbReference>
<gene>
    <name evidence="6" type="ORF">MNEG_8130</name>
</gene>
<dbReference type="CDD" id="cd00302">
    <property type="entry name" value="cytochrome_P450"/>
    <property type="match status" value="1"/>
</dbReference>
<dbReference type="AlphaFoldDB" id="A0A0D2JKP0"/>
<keyword evidence="3" id="KW-0408">Iron</keyword>
<dbReference type="Gene3D" id="2.30.180.10">
    <property type="entry name" value="FAS1 domain"/>
    <property type="match status" value="1"/>
</dbReference>
<evidence type="ECO:0000256" key="2">
    <source>
        <dbReference type="ARBA" id="ARBA00010617"/>
    </source>
</evidence>
<comment type="cofactor">
    <cofactor evidence="1 3">
        <name>heme</name>
        <dbReference type="ChEBI" id="CHEBI:30413"/>
    </cofactor>
</comment>
<evidence type="ECO:0000256" key="3">
    <source>
        <dbReference type="PIRSR" id="PIRSR602401-1"/>
    </source>
</evidence>
<dbReference type="OrthoDB" id="548633at2759"/>
<dbReference type="InterPro" id="IPR050121">
    <property type="entry name" value="Cytochrome_P450_monoxygenase"/>
</dbReference>
<dbReference type="GO" id="GO:0020037">
    <property type="term" value="F:heme binding"/>
    <property type="evidence" value="ECO:0007669"/>
    <property type="project" value="InterPro"/>
</dbReference>
<dbReference type="InterPro" id="IPR036396">
    <property type="entry name" value="Cyt_P450_sf"/>
</dbReference>
<keyword evidence="3" id="KW-0349">Heme</keyword>
<proteinExistence type="inferred from homology"/>
<dbReference type="Pfam" id="PF00067">
    <property type="entry name" value="p450"/>
    <property type="match status" value="2"/>
</dbReference>
<reference evidence="6 7" key="1">
    <citation type="journal article" date="2013" name="BMC Genomics">
        <title>Reconstruction of the lipid metabolism for the microalga Monoraphidium neglectum from its genome sequence reveals characteristics suitable for biofuel production.</title>
        <authorList>
            <person name="Bogen C."/>
            <person name="Al-Dilaimi A."/>
            <person name="Albersmeier A."/>
            <person name="Wichmann J."/>
            <person name="Grundmann M."/>
            <person name="Rupp O."/>
            <person name="Lauersen K.J."/>
            <person name="Blifernez-Klassen O."/>
            <person name="Kalinowski J."/>
            <person name="Goesmann A."/>
            <person name="Mussgnug J.H."/>
            <person name="Kruse O."/>
        </authorList>
    </citation>
    <scope>NUCLEOTIDE SEQUENCE [LARGE SCALE GENOMIC DNA]</scope>
    <source>
        <strain evidence="6 7">SAG 48.87</strain>
    </source>
</reference>
<evidence type="ECO:0000256" key="4">
    <source>
        <dbReference type="SAM" id="MobiDB-lite"/>
    </source>
</evidence>
<dbReference type="PROSITE" id="PS50213">
    <property type="entry name" value="FAS1"/>
    <property type="match status" value="1"/>
</dbReference>
<keyword evidence="3" id="KW-0479">Metal-binding</keyword>
<dbReference type="EMBL" id="KK101731">
    <property type="protein sequence ID" value="KIY99832.1"/>
    <property type="molecule type" value="Genomic_DNA"/>
</dbReference>
<dbReference type="PANTHER" id="PTHR24305">
    <property type="entry name" value="CYTOCHROME P450"/>
    <property type="match status" value="1"/>
</dbReference>
<keyword evidence="6" id="KW-0560">Oxidoreductase</keyword>
<keyword evidence="7" id="KW-1185">Reference proteome</keyword>
<feature type="compositionally biased region" description="Polar residues" evidence="4">
    <location>
        <begin position="173"/>
        <end position="183"/>
    </location>
</feature>
<sequence>MEPPSRRSLSQAPASPSPAGGADDAARAAAAAAGSDTPEGAVAAAGLAYSAGPAADATTAAGADAAAAGQNQEGGDDQPPSPLAFPLAVISFGHTLKSSLVGSFLSAIGGFLPRAPGLQMFGLPATSEPPADATKTDVGPADTNATLAAQNAAPGAGAPAAPRMALVDTTTDTGAEATNSPNTGAAAGPTPQARGPLALPAMQGAPGPGPTPELGESGSDDGYGVDDDAALSAPAVVAGAPYASLADALASVPEFGAMSGAVAALGLADALRNPQLKATLFVPTDAAFRDAAARVGVSFAQLQQRYPRPMVQLVLFYHMVRNEAVRAPLPARALPTYNLGESLQGKGMRVKGSQALAWRVIAARLWCSRRIPGPPPAHWLLGHLPVLLSRPGESFRLFGEWDKAHGPVWTVRFMWNAVVVVSDPDLFGPLLRAGPRHLEKYLTPYKRLQHLIHPPTPSMLTRAEDEHWRRVKRAVVPAFQTANLRRAFDPMVTATLRVVGELRRHGESPIEFDDVAQRLTIDIIGEFGFARQFGSYVLGSSQEPLEAVRRVTAAMQEMNNPLNRWLPWRKAPRDLRWWGKRLHSLVDRLLTDMEASPPPPHTLAAHVMAIRDAQGRPLSRRQMIAELALLWGAGFETTAHTLSWAIFLVSTHPAVEAAILEELGDLAAAPHRPTPRRLEWSDLARLRRLSAALQEAMRLYPAVATGTARVAHEDMEIGGHRLCRGMPVMVPTYAVMRSPRLWVRPDEFLPFERWLGDEGGGQAGGGLEEDARCGVGGEEMASGQGSSTGGGGGKGGSGPERRRSSRGDSGGRSGGGGDGGEGATRACEGPALAQPSAFLAFSQGTRSCVGQGLAVVELKAALALLLGHFSFDLAPGSTPEGVDAAAAQAITLRPGQGLWVVPRARNGLPGGRRPVENLG</sequence>
<dbReference type="InterPro" id="IPR001128">
    <property type="entry name" value="Cyt_P450"/>
</dbReference>
<evidence type="ECO:0000313" key="6">
    <source>
        <dbReference type="EMBL" id="KIY99832.1"/>
    </source>
</evidence>
<dbReference type="STRING" id="145388.A0A0D2JKP0"/>
<dbReference type="InterPro" id="IPR000782">
    <property type="entry name" value="FAS1_domain"/>
</dbReference>
<accession>A0A0D2JKP0</accession>
<name>A0A0D2JKP0_9CHLO</name>
<dbReference type="SUPFAM" id="SSF48264">
    <property type="entry name" value="Cytochrome P450"/>
    <property type="match status" value="1"/>
</dbReference>